<dbReference type="Pfam" id="PF18269">
    <property type="entry name" value="T3SS_ATPase_C"/>
    <property type="match status" value="1"/>
</dbReference>
<dbReference type="GO" id="GO:0005524">
    <property type="term" value="F:ATP binding"/>
    <property type="evidence" value="ECO:0007669"/>
    <property type="project" value="UniProtKB-KW"/>
</dbReference>
<dbReference type="OrthoDB" id="9803053at2"/>
<gene>
    <name evidence="11" type="primary">fliI</name>
    <name evidence="11" type="ORF">C0Z18_18230</name>
</gene>
<dbReference type="Pfam" id="PF02874">
    <property type="entry name" value="ATP-synt_ab_N"/>
    <property type="match status" value="1"/>
</dbReference>
<dbReference type="AlphaFoldDB" id="A0A2N7VLZ2"/>
<keyword evidence="6" id="KW-0653">Protein transport</keyword>
<dbReference type="GO" id="GO:0005737">
    <property type="term" value="C:cytoplasm"/>
    <property type="evidence" value="ECO:0007669"/>
    <property type="project" value="UniProtKB-SubCell"/>
</dbReference>
<sequence length="429" mass="45741">MRGRVTQTAGLLIHASGIQAQLGEVCELHTPGLRPMFAEVVGFSRQSTVLTPLGSLAGLSIATEVVPTGRQHTFDVSDALLGRVLNGLGEPMDGKGSIVQGVRVSALAEPVGALERAMIDEPLSTGVRAIDAFLTTGIGQRMGIFAPAGVGKSTLLGMIARGAACDVAVVALIGERGREVREFIEHNLSPEALARTVLVVSTSDRPAMERVKSAYVATAVAEYFRDKGQRVLLLMDSLTRFARAQREVGLASGEPPTRRSFPPSTFSVLPQLLERAGQGVRGSITAFYTVLVEGEDDSDPIAEEVRSILDGHIVLSRKLAAAGHHPAIDLLASASRVMTRVASEEHQAGAARMRELLAKYQEIELLVQIGEYQAGSDPLADTALAARGALREFSVQRGNQLEAYDDVLAKLGELRGKFGEDHREDRPAA</sequence>
<keyword evidence="9" id="KW-0139">CF(1)</keyword>
<comment type="caution">
    <text evidence="11">The sequence shown here is derived from an EMBL/GenBank/DDBJ whole genome shotgun (WGS) entry which is preliminary data.</text>
</comment>
<dbReference type="CDD" id="cd01136">
    <property type="entry name" value="ATPase_flagellum-secretory_path_III"/>
    <property type="match status" value="1"/>
</dbReference>
<evidence type="ECO:0000313" key="11">
    <source>
        <dbReference type="EMBL" id="PMS18191.1"/>
    </source>
</evidence>
<keyword evidence="8" id="KW-0472">Membrane</keyword>
<keyword evidence="4" id="KW-0547">Nucleotide-binding</keyword>
<keyword evidence="9" id="KW-0066">ATP synthesis</keyword>
<dbReference type="EMBL" id="PNYA01000016">
    <property type="protein sequence ID" value="PMS18191.1"/>
    <property type="molecule type" value="Genomic_DNA"/>
</dbReference>
<evidence type="ECO:0000313" key="12">
    <source>
        <dbReference type="Proteomes" id="UP000235616"/>
    </source>
</evidence>
<dbReference type="GO" id="GO:0045259">
    <property type="term" value="C:proton-transporting ATP synthase complex"/>
    <property type="evidence" value="ECO:0007669"/>
    <property type="project" value="UniProtKB-KW"/>
</dbReference>
<dbReference type="GO" id="GO:0030254">
    <property type="term" value="P:protein secretion by the type III secretion system"/>
    <property type="evidence" value="ECO:0007669"/>
    <property type="project" value="InterPro"/>
</dbReference>
<dbReference type="FunFam" id="3.40.50.12240:FF:000002">
    <property type="entry name" value="Flagellum-specific ATP synthase FliI"/>
    <property type="match status" value="1"/>
</dbReference>
<dbReference type="SUPFAM" id="SSF52540">
    <property type="entry name" value="P-loop containing nucleoside triphosphate hydrolases"/>
    <property type="match status" value="1"/>
</dbReference>
<dbReference type="InterPro" id="IPR050053">
    <property type="entry name" value="ATPase_alpha/beta_chains"/>
</dbReference>
<accession>A0A2N7VLZ2</accession>
<dbReference type="InterPro" id="IPR003593">
    <property type="entry name" value="AAA+_ATPase"/>
</dbReference>
<dbReference type="NCBIfam" id="TIGR01026">
    <property type="entry name" value="fliI_yscN"/>
    <property type="match status" value="1"/>
</dbReference>
<evidence type="ECO:0000256" key="3">
    <source>
        <dbReference type="ARBA" id="ARBA00022490"/>
    </source>
</evidence>
<keyword evidence="3" id="KW-0963">Cytoplasm</keyword>
<dbReference type="GO" id="GO:0030257">
    <property type="term" value="C:type III protein secretion system complex"/>
    <property type="evidence" value="ECO:0007669"/>
    <property type="project" value="InterPro"/>
</dbReference>
<proteinExistence type="predicted"/>
<dbReference type="GO" id="GO:0046933">
    <property type="term" value="F:proton-transporting ATP synthase activity, rotational mechanism"/>
    <property type="evidence" value="ECO:0007669"/>
    <property type="project" value="TreeGrafter"/>
</dbReference>
<evidence type="ECO:0000256" key="2">
    <source>
        <dbReference type="ARBA" id="ARBA00022448"/>
    </source>
</evidence>
<protein>
    <submittedName>
        <fullName evidence="11">Flagellum-specific ATP synthase FliI</fullName>
    </submittedName>
</protein>
<dbReference type="InterPro" id="IPR000194">
    <property type="entry name" value="ATPase_F1/V1/A1_a/bsu_nucl-bd"/>
</dbReference>
<keyword evidence="2" id="KW-0813">Transport</keyword>
<dbReference type="InterPro" id="IPR005714">
    <property type="entry name" value="ATPase_T3SS_FliI/YscN"/>
</dbReference>
<organism evidence="11 12">
    <name type="scientific">Trinickia dabaoshanensis</name>
    <dbReference type="NCBI Taxonomy" id="564714"/>
    <lineage>
        <taxon>Bacteria</taxon>
        <taxon>Pseudomonadati</taxon>
        <taxon>Pseudomonadota</taxon>
        <taxon>Betaproteobacteria</taxon>
        <taxon>Burkholderiales</taxon>
        <taxon>Burkholderiaceae</taxon>
        <taxon>Trinickia</taxon>
    </lineage>
</organism>
<dbReference type="Gene3D" id="3.40.50.12240">
    <property type="match status" value="1"/>
</dbReference>
<evidence type="ECO:0000256" key="7">
    <source>
        <dbReference type="ARBA" id="ARBA00022967"/>
    </source>
</evidence>
<dbReference type="Pfam" id="PF00006">
    <property type="entry name" value="ATP-synt_ab"/>
    <property type="match status" value="1"/>
</dbReference>
<evidence type="ECO:0000256" key="9">
    <source>
        <dbReference type="ARBA" id="ARBA00023196"/>
    </source>
</evidence>
<dbReference type="GO" id="GO:0016887">
    <property type="term" value="F:ATP hydrolysis activity"/>
    <property type="evidence" value="ECO:0007669"/>
    <property type="project" value="InterPro"/>
</dbReference>
<comment type="subcellular location">
    <subcellularLocation>
        <location evidence="1">Cytoplasm</location>
    </subcellularLocation>
</comment>
<feature type="domain" description="AAA+ ATPase" evidence="10">
    <location>
        <begin position="138"/>
        <end position="319"/>
    </location>
</feature>
<name>A0A2N7VLZ2_9BURK</name>
<dbReference type="InterPro" id="IPR040627">
    <property type="entry name" value="T3SS_ATPase_C"/>
</dbReference>
<evidence type="ECO:0000259" key="10">
    <source>
        <dbReference type="SMART" id="SM00382"/>
    </source>
</evidence>
<reference evidence="11 12" key="1">
    <citation type="submission" date="2018-01" db="EMBL/GenBank/DDBJ databases">
        <title>Whole genome analyses suggest that Burkholderia sensu lato contains two further novel genera in the rhizoxinica-symbiotica group Mycetohabitans gen. nov., and Trinickia gen. nov.: implications for the evolution of diazotrophy and nodulation in the Burkholderiaceae.</title>
        <authorList>
            <person name="Estrada-de los Santos P."/>
            <person name="Palmer M."/>
            <person name="Chavez-Ramirez B."/>
            <person name="Beukes C."/>
            <person name="Steenkamp E.T."/>
            <person name="Hirsch A.M."/>
            <person name="Manyaka P."/>
            <person name="Maluk M."/>
            <person name="Lafos M."/>
            <person name="Crook M."/>
            <person name="Gross E."/>
            <person name="Simon M.F."/>
            <person name="Bueno dos Reis Junior F."/>
            <person name="Poole P.S."/>
            <person name="Venter S.N."/>
            <person name="James E.K."/>
        </authorList>
    </citation>
    <scope>NUCLEOTIDE SEQUENCE [LARGE SCALE GENOMIC DNA]</scope>
    <source>
        <strain evidence="11 12">GIMN1.004</strain>
    </source>
</reference>
<dbReference type="SMART" id="SM00382">
    <property type="entry name" value="AAA"/>
    <property type="match status" value="1"/>
</dbReference>
<keyword evidence="7" id="KW-1278">Translocase</keyword>
<dbReference type="Proteomes" id="UP000235616">
    <property type="component" value="Unassembled WGS sequence"/>
</dbReference>
<dbReference type="InterPro" id="IPR027417">
    <property type="entry name" value="P-loop_NTPase"/>
</dbReference>
<evidence type="ECO:0000256" key="5">
    <source>
        <dbReference type="ARBA" id="ARBA00022840"/>
    </source>
</evidence>
<dbReference type="PANTHER" id="PTHR15184">
    <property type="entry name" value="ATP SYNTHASE"/>
    <property type="match status" value="1"/>
</dbReference>
<keyword evidence="5" id="KW-0067">ATP-binding</keyword>
<evidence type="ECO:0000256" key="4">
    <source>
        <dbReference type="ARBA" id="ARBA00022741"/>
    </source>
</evidence>
<evidence type="ECO:0000256" key="1">
    <source>
        <dbReference type="ARBA" id="ARBA00004496"/>
    </source>
</evidence>
<evidence type="ECO:0000256" key="8">
    <source>
        <dbReference type="ARBA" id="ARBA00023136"/>
    </source>
</evidence>
<keyword evidence="12" id="KW-1185">Reference proteome</keyword>
<dbReference type="PANTHER" id="PTHR15184:SF9">
    <property type="entry name" value="SPI-1 TYPE 3 SECRETION SYSTEM ATPASE"/>
    <property type="match status" value="1"/>
</dbReference>
<dbReference type="InterPro" id="IPR004100">
    <property type="entry name" value="ATPase_F1/V1/A1_a/bsu_N"/>
</dbReference>
<evidence type="ECO:0000256" key="6">
    <source>
        <dbReference type="ARBA" id="ARBA00022927"/>
    </source>
</evidence>
<dbReference type="CDD" id="cd18117">
    <property type="entry name" value="ATP-synt_flagellum-secretory_path_III_N"/>
    <property type="match status" value="1"/>
</dbReference>